<dbReference type="EMBL" id="JAASTX010000004">
    <property type="protein sequence ID" value="MBC1491083.1"/>
    <property type="molecule type" value="Genomic_DNA"/>
</dbReference>
<dbReference type="EMBL" id="JAARYD010000012">
    <property type="protein sequence ID" value="MBC2178254.1"/>
    <property type="molecule type" value="Genomic_DNA"/>
</dbReference>
<dbReference type="EMBL" id="JAASTX010000004">
    <property type="protein sequence ID" value="MBC1491002.1"/>
    <property type="molecule type" value="Genomic_DNA"/>
</dbReference>
<gene>
    <name evidence="4" type="ORF">HCB27_16445</name>
    <name evidence="5" type="ORF">HCB27_16620</name>
    <name evidence="6" type="ORF">HCC36_07020</name>
    <name evidence="1" type="ORF">HCI99_04105</name>
    <name evidence="2" type="ORF">HCI99_04530</name>
    <name evidence="3" type="ORF">HCI99_11330</name>
</gene>
<evidence type="ECO:0000313" key="7">
    <source>
        <dbReference type="Proteomes" id="UP000533953"/>
    </source>
</evidence>
<proteinExistence type="predicted"/>
<dbReference type="Proteomes" id="UP000541735">
    <property type="component" value="Unassembled WGS sequence"/>
</dbReference>
<comment type="caution">
    <text evidence="1">The sequence shown here is derived from an EMBL/GenBank/DDBJ whole genome shotgun (WGS) entry which is preliminary data.</text>
</comment>
<name>A0A7X0XBE0_9LIST</name>
<evidence type="ECO:0000313" key="6">
    <source>
        <dbReference type="EMBL" id="MBC2292983.1"/>
    </source>
</evidence>
<dbReference type="Proteomes" id="UP000543005">
    <property type="component" value="Unassembled WGS sequence"/>
</dbReference>
<evidence type="ECO:0000313" key="8">
    <source>
        <dbReference type="Proteomes" id="UP000541735"/>
    </source>
</evidence>
<dbReference type="EMBL" id="JAARZT010000011">
    <property type="protein sequence ID" value="MBC2292983.1"/>
    <property type="molecule type" value="Genomic_DNA"/>
</dbReference>
<dbReference type="AlphaFoldDB" id="A0A7X0XBE0"/>
<evidence type="ECO:0000313" key="4">
    <source>
        <dbReference type="EMBL" id="MBC2178219.1"/>
    </source>
</evidence>
<protein>
    <recommendedName>
        <fullName evidence="10">SpoVT-AbrB domain-containing protein</fullName>
    </recommendedName>
</protein>
<evidence type="ECO:0000313" key="5">
    <source>
        <dbReference type="EMBL" id="MBC2178254.1"/>
    </source>
</evidence>
<sequence>MQVVKTRKVGASTGLSIPKAFDIQIGSEFVSYKCKNGSLVFTPKIENPFSSDMAYEKDNTDHVWQEKAYQEMTREDV</sequence>
<dbReference type="NCBIfam" id="NF047400">
    <property type="entry name" value="MazE_PemI_antitoxin"/>
    <property type="match status" value="1"/>
</dbReference>
<evidence type="ECO:0008006" key="10">
    <source>
        <dbReference type="Google" id="ProtNLM"/>
    </source>
</evidence>
<evidence type="ECO:0000313" key="1">
    <source>
        <dbReference type="EMBL" id="MBC1491002.1"/>
    </source>
</evidence>
<organism evidence="1 7">
    <name type="scientific">Listeria booriae</name>
    <dbReference type="NCBI Taxonomy" id="1552123"/>
    <lineage>
        <taxon>Bacteria</taxon>
        <taxon>Bacillati</taxon>
        <taxon>Bacillota</taxon>
        <taxon>Bacilli</taxon>
        <taxon>Bacillales</taxon>
        <taxon>Listeriaceae</taxon>
        <taxon>Listeria</taxon>
    </lineage>
</organism>
<reference evidence="7 8" key="1">
    <citation type="submission" date="2020-03" db="EMBL/GenBank/DDBJ databases">
        <title>Soil Listeria distribution.</title>
        <authorList>
            <person name="Liao J."/>
            <person name="Wiedmann M."/>
        </authorList>
    </citation>
    <scope>NUCLEOTIDE SEQUENCE [LARGE SCALE GENOMIC DNA]</scope>
    <source>
        <strain evidence="6 9">FSL L7-0051</strain>
        <strain evidence="4 8">FSL L7-0259</strain>
        <strain evidence="1 7">FSL L7-1547</strain>
    </source>
</reference>
<accession>A0A7X0XBE0</accession>
<dbReference type="EMBL" id="JAASTX010000014">
    <property type="protein sequence ID" value="MBC1492430.1"/>
    <property type="molecule type" value="Genomic_DNA"/>
</dbReference>
<dbReference type="Proteomes" id="UP000533953">
    <property type="component" value="Unassembled WGS sequence"/>
</dbReference>
<dbReference type="EMBL" id="JAARYD010000011">
    <property type="protein sequence ID" value="MBC2178219.1"/>
    <property type="molecule type" value="Genomic_DNA"/>
</dbReference>
<evidence type="ECO:0000313" key="3">
    <source>
        <dbReference type="EMBL" id="MBC1492430.1"/>
    </source>
</evidence>
<evidence type="ECO:0000313" key="9">
    <source>
        <dbReference type="Proteomes" id="UP000543005"/>
    </source>
</evidence>
<dbReference type="RefSeq" id="WP_185401377.1">
    <property type="nucleotide sequence ID" value="NZ_JAARQU010000004.1"/>
</dbReference>
<evidence type="ECO:0000313" key="2">
    <source>
        <dbReference type="EMBL" id="MBC1491083.1"/>
    </source>
</evidence>